<dbReference type="AlphaFoldDB" id="A0AA49GR88"/>
<name>A0AA49GR88_9BACT</name>
<sequence>MNRRAALKQAALIAGGIAWLPSCNFGPERVAVALNNLQIDLDHQDLLAQITEIIIPSGEVPGAEDLDLYQFVLVMVDDCLPKEDQQAFVSGLQKFVPFVEEHFETSFPQKDQQKNEEMLAQMMALDESQAEAMPGLEDVQSFLDLTKGYTIQGFMSSEYIMTKKFPYKLVPGEYQACVSTDGLIVM</sequence>
<dbReference type="Pfam" id="PF13618">
    <property type="entry name" value="Gluconate_2-dh3"/>
    <property type="match status" value="1"/>
</dbReference>
<proteinExistence type="predicted"/>
<reference evidence="1" key="2">
    <citation type="journal article" date="2024" name="Antonie Van Leeuwenhoek">
        <title>Roseihalotalea indica gen. nov., sp. nov., a halophilic Bacteroidetes from mesopelagic Southwest Indian Ocean with higher carbohydrate metabolic potential.</title>
        <authorList>
            <person name="Chen B."/>
            <person name="Zhang M."/>
            <person name="Lin D."/>
            <person name="Ye J."/>
            <person name="Tang K."/>
        </authorList>
    </citation>
    <scope>NUCLEOTIDE SEQUENCE</scope>
    <source>
        <strain evidence="1">TK19036</strain>
    </source>
</reference>
<evidence type="ECO:0000313" key="1">
    <source>
        <dbReference type="EMBL" id="WKN38058.1"/>
    </source>
</evidence>
<reference evidence="1" key="1">
    <citation type="journal article" date="2023" name="Comput. Struct. Biotechnol. J.">
        <title>Discovery of a novel marine Bacteroidetes with a rich repertoire of carbohydrate-active enzymes.</title>
        <authorList>
            <person name="Chen B."/>
            <person name="Liu G."/>
            <person name="Chen Q."/>
            <person name="Wang H."/>
            <person name="Liu L."/>
            <person name="Tang K."/>
        </authorList>
    </citation>
    <scope>NUCLEOTIDE SEQUENCE</scope>
    <source>
        <strain evidence="1">TK19036</strain>
    </source>
</reference>
<organism evidence="1">
    <name type="scientific">Roseihalotalea indica</name>
    <dbReference type="NCBI Taxonomy" id="2867963"/>
    <lineage>
        <taxon>Bacteria</taxon>
        <taxon>Pseudomonadati</taxon>
        <taxon>Bacteroidota</taxon>
        <taxon>Cytophagia</taxon>
        <taxon>Cytophagales</taxon>
        <taxon>Catalimonadaceae</taxon>
        <taxon>Roseihalotalea</taxon>
    </lineage>
</organism>
<protein>
    <submittedName>
        <fullName evidence="1">Gluconate 2-dehydrogenase subunit 3 family protein</fullName>
    </submittedName>
</protein>
<gene>
    <name evidence="1" type="ORF">K4G66_04980</name>
</gene>
<dbReference type="EMBL" id="CP120682">
    <property type="protein sequence ID" value="WKN38058.1"/>
    <property type="molecule type" value="Genomic_DNA"/>
</dbReference>
<accession>A0AA49GR88</accession>
<dbReference type="InterPro" id="IPR027056">
    <property type="entry name" value="Gluconate_2DH_su3"/>
</dbReference>